<protein>
    <submittedName>
        <fullName evidence="1">Uncharacterized protein</fullName>
    </submittedName>
</protein>
<dbReference type="EMBL" id="HBFQ01045450">
    <property type="protein sequence ID" value="CAD8857980.1"/>
    <property type="molecule type" value="Transcribed_RNA"/>
</dbReference>
<organism evidence="1">
    <name type="scientific">Noctiluca scintillans</name>
    <name type="common">Sea sparkle</name>
    <name type="synonym">Red tide dinoflagellate</name>
    <dbReference type="NCBI Taxonomy" id="2966"/>
    <lineage>
        <taxon>Eukaryota</taxon>
        <taxon>Sar</taxon>
        <taxon>Alveolata</taxon>
        <taxon>Dinophyceae</taxon>
        <taxon>Noctilucales</taxon>
        <taxon>Noctilucaceae</taxon>
        <taxon>Noctiluca</taxon>
    </lineage>
</organism>
<reference evidence="1" key="1">
    <citation type="submission" date="2021-01" db="EMBL/GenBank/DDBJ databases">
        <authorList>
            <person name="Corre E."/>
            <person name="Pelletier E."/>
            <person name="Niang G."/>
            <person name="Scheremetjew M."/>
            <person name="Finn R."/>
            <person name="Kale V."/>
            <person name="Holt S."/>
            <person name="Cochrane G."/>
            <person name="Meng A."/>
            <person name="Brown T."/>
            <person name="Cohen L."/>
        </authorList>
    </citation>
    <scope>NUCLEOTIDE SEQUENCE</scope>
</reference>
<accession>A0A7S1AL81</accession>
<sequence length="162" mass="18395">MADDGEGHGPTASAIPFTKLVPRDSPAVPSRAARAVIVLNCEEMGRTRSPAFDGDFKWQAVERAISYYEELGFFCHNVCNQVTAQRWCPPPHLERKLVKCPVVDGCKESDREFVLRLAETYGCPFVDNWNYREIDAKRLALAKKIEYIFDTQGVFVPLRSPW</sequence>
<gene>
    <name evidence="1" type="ORF">NSCI0253_LOCUS32332</name>
</gene>
<dbReference type="AlphaFoldDB" id="A0A7S1AL81"/>
<evidence type="ECO:0000313" key="1">
    <source>
        <dbReference type="EMBL" id="CAD8857980.1"/>
    </source>
</evidence>
<proteinExistence type="predicted"/>
<name>A0A7S1AL81_NOCSC</name>